<keyword evidence="2" id="KW-0503">Monooxygenase</keyword>
<protein>
    <submittedName>
        <fullName evidence="2">Quinol monooxygenase YgiN</fullName>
    </submittedName>
</protein>
<name>A0A841A9Z3_9MICO</name>
<keyword evidence="3" id="KW-1185">Reference proteome</keyword>
<accession>A0A841A9Z3</accession>
<dbReference type="PANTHER" id="PTHR33336:SF3">
    <property type="entry name" value="ABM DOMAIN-CONTAINING PROTEIN"/>
    <property type="match status" value="1"/>
</dbReference>
<gene>
    <name evidence="2" type="ORF">HNR70_000580</name>
</gene>
<dbReference type="Proteomes" id="UP000588158">
    <property type="component" value="Unassembled WGS sequence"/>
</dbReference>
<sequence length="107" mass="12345">MMILINVKFPVKPEYADRWPEIAEEFTEATLAEPGNKWFEWSRSVKEPNTYVLIEAFTDEGAGPHVNSDHFKKMQDEFPQYLAAQPQIISQQVDVEDWAPMGEVTVD</sequence>
<evidence type="ECO:0000313" key="3">
    <source>
        <dbReference type="Proteomes" id="UP000588158"/>
    </source>
</evidence>
<dbReference type="Pfam" id="PF03992">
    <property type="entry name" value="ABM"/>
    <property type="match status" value="1"/>
</dbReference>
<proteinExistence type="predicted"/>
<dbReference type="AlphaFoldDB" id="A0A841A9Z3"/>
<dbReference type="EMBL" id="JACHLZ010000001">
    <property type="protein sequence ID" value="MBB5830767.1"/>
    <property type="molecule type" value="Genomic_DNA"/>
</dbReference>
<dbReference type="GO" id="GO:0004497">
    <property type="term" value="F:monooxygenase activity"/>
    <property type="evidence" value="ECO:0007669"/>
    <property type="project" value="UniProtKB-KW"/>
</dbReference>
<dbReference type="InterPro" id="IPR007138">
    <property type="entry name" value="ABM_dom"/>
</dbReference>
<dbReference type="PANTHER" id="PTHR33336">
    <property type="entry name" value="QUINOL MONOOXYGENASE YGIN-RELATED"/>
    <property type="match status" value="1"/>
</dbReference>
<feature type="domain" description="ABM" evidence="1">
    <location>
        <begin position="2"/>
        <end position="76"/>
    </location>
</feature>
<reference evidence="2 3" key="1">
    <citation type="submission" date="2020-08" db="EMBL/GenBank/DDBJ databases">
        <title>Sequencing the genomes of 1000 actinobacteria strains.</title>
        <authorList>
            <person name="Klenk H.-P."/>
        </authorList>
    </citation>
    <scope>NUCLEOTIDE SEQUENCE [LARGE SCALE GENOMIC DNA]</scope>
    <source>
        <strain evidence="2 3">DSM 28796</strain>
    </source>
</reference>
<evidence type="ECO:0000313" key="2">
    <source>
        <dbReference type="EMBL" id="MBB5830767.1"/>
    </source>
</evidence>
<dbReference type="InterPro" id="IPR011008">
    <property type="entry name" value="Dimeric_a/b-barrel"/>
</dbReference>
<comment type="caution">
    <text evidence="2">The sequence shown here is derived from an EMBL/GenBank/DDBJ whole genome shotgun (WGS) entry which is preliminary data.</text>
</comment>
<dbReference type="SUPFAM" id="SSF54909">
    <property type="entry name" value="Dimeric alpha+beta barrel"/>
    <property type="match status" value="1"/>
</dbReference>
<keyword evidence="2" id="KW-0560">Oxidoreductase</keyword>
<dbReference type="InterPro" id="IPR050744">
    <property type="entry name" value="AI-2_Isomerase_LsrG"/>
</dbReference>
<evidence type="ECO:0000259" key="1">
    <source>
        <dbReference type="Pfam" id="PF03992"/>
    </source>
</evidence>
<dbReference type="Gene3D" id="3.30.70.100">
    <property type="match status" value="1"/>
</dbReference>
<organism evidence="2 3">
    <name type="scientific">Brachybacterium aquaticum</name>
    <dbReference type="NCBI Taxonomy" id="1432564"/>
    <lineage>
        <taxon>Bacteria</taxon>
        <taxon>Bacillati</taxon>
        <taxon>Actinomycetota</taxon>
        <taxon>Actinomycetes</taxon>
        <taxon>Micrococcales</taxon>
        <taxon>Dermabacteraceae</taxon>
        <taxon>Brachybacterium</taxon>
    </lineage>
</organism>